<evidence type="ECO:0000313" key="4">
    <source>
        <dbReference type="Proteomes" id="UP000198802"/>
    </source>
</evidence>
<sequence length="188" mass="18801">MAEGSGNPGSVLIIAAAVVTAIGTLIGGLGAAGAFGGGRRSPITVSPVASQSTVTTTPATDSPTSPPPTTPPTTRPARTTAPAPAESSAPSTRQRASIRLVYEGDVFGCGLQLAVRVGGQTVFPSGRSYVVENVRTGEQEYSVQGTISCPTAGFCQASGTGTIDVVDGESYRVGWLNVAVGTCTVTLT</sequence>
<keyword evidence="2" id="KW-1133">Transmembrane helix</keyword>
<name>A0A0S4QYD4_9ACTN</name>
<dbReference type="Proteomes" id="UP000198802">
    <property type="component" value="Unassembled WGS sequence"/>
</dbReference>
<proteinExistence type="predicted"/>
<feature type="compositionally biased region" description="Low complexity" evidence="1">
    <location>
        <begin position="75"/>
        <end position="93"/>
    </location>
</feature>
<feature type="region of interest" description="Disordered" evidence="1">
    <location>
        <begin position="44"/>
        <end position="94"/>
    </location>
</feature>
<accession>A0A0S4QYD4</accession>
<keyword evidence="2" id="KW-0472">Membrane</keyword>
<dbReference type="EMBL" id="FAOZ01000033">
    <property type="protein sequence ID" value="CUU59916.1"/>
    <property type="molecule type" value="Genomic_DNA"/>
</dbReference>
<protein>
    <submittedName>
        <fullName evidence="3">Uncharacterized protein</fullName>
    </submittedName>
</protein>
<dbReference type="RefSeq" id="WP_091284355.1">
    <property type="nucleotide sequence ID" value="NZ_FAOZ01000033.1"/>
</dbReference>
<evidence type="ECO:0000256" key="2">
    <source>
        <dbReference type="SAM" id="Phobius"/>
    </source>
</evidence>
<reference evidence="4" key="1">
    <citation type="submission" date="2015-11" db="EMBL/GenBank/DDBJ databases">
        <authorList>
            <person name="Varghese N."/>
        </authorList>
    </citation>
    <scope>NUCLEOTIDE SEQUENCE [LARGE SCALE GENOMIC DNA]</scope>
    <source>
        <strain evidence="4">DSM 45899</strain>
    </source>
</reference>
<keyword evidence="4" id="KW-1185">Reference proteome</keyword>
<feature type="compositionally biased region" description="Pro residues" evidence="1">
    <location>
        <begin position="64"/>
        <end position="74"/>
    </location>
</feature>
<evidence type="ECO:0000313" key="3">
    <source>
        <dbReference type="EMBL" id="CUU59916.1"/>
    </source>
</evidence>
<gene>
    <name evidence="3" type="ORF">Ga0074812_13340</name>
</gene>
<evidence type="ECO:0000256" key="1">
    <source>
        <dbReference type="SAM" id="MobiDB-lite"/>
    </source>
</evidence>
<keyword evidence="2" id="KW-0812">Transmembrane</keyword>
<feature type="compositionally biased region" description="Low complexity" evidence="1">
    <location>
        <begin position="44"/>
        <end position="63"/>
    </location>
</feature>
<organism evidence="3 4">
    <name type="scientific">Parafrankia irregularis</name>
    <dbReference type="NCBI Taxonomy" id="795642"/>
    <lineage>
        <taxon>Bacteria</taxon>
        <taxon>Bacillati</taxon>
        <taxon>Actinomycetota</taxon>
        <taxon>Actinomycetes</taxon>
        <taxon>Frankiales</taxon>
        <taxon>Frankiaceae</taxon>
        <taxon>Parafrankia</taxon>
    </lineage>
</organism>
<feature type="transmembrane region" description="Helical" evidence="2">
    <location>
        <begin position="12"/>
        <end position="35"/>
    </location>
</feature>
<dbReference type="AlphaFoldDB" id="A0A0S4QYD4"/>